<dbReference type="Proteomes" id="UP000639772">
    <property type="component" value="Chromosome 1"/>
</dbReference>
<proteinExistence type="predicted"/>
<evidence type="ECO:0000313" key="3">
    <source>
        <dbReference type="Proteomes" id="UP000639772"/>
    </source>
</evidence>
<comment type="caution">
    <text evidence="2">The sequence shown here is derived from an EMBL/GenBank/DDBJ whole genome shotgun (WGS) entry which is preliminary data.</text>
</comment>
<dbReference type="AlphaFoldDB" id="A0A835VGK9"/>
<dbReference type="InterPro" id="IPR037045">
    <property type="entry name" value="S8pro/Inhibitor_I9_sf"/>
</dbReference>
<evidence type="ECO:0000313" key="2">
    <source>
        <dbReference type="EMBL" id="KAG0499929.1"/>
    </source>
</evidence>
<name>A0A835VGK9_VANPL</name>
<dbReference type="OrthoDB" id="695927at2759"/>
<dbReference type="EMBL" id="JADCNM010000001">
    <property type="protein sequence ID" value="KAG0499929.1"/>
    <property type="molecule type" value="Genomic_DNA"/>
</dbReference>
<feature type="domain" description="Inhibitor I9" evidence="1">
    <location>
        <begin position="63"/>
        <end position="136"/>
    </location>
</feature>
<accession>A0A835VGK9</accession>
<reference evidence="2 3" key="1">
    <citation type="journal article" date="2020" name="Nat. Food">
        <title>A phased Vanilla planifolia genome enables genetic improvement of flavour and production.</title>
        <authorList>
            <person name="Hasing T."/>
            <person name="Tang H."/>
            <person name="Brym M."/>
            <person name="Khazi F."/>
            <person name="Huang T."/>
            <person name="Chambers A.H."/>
        </authorList>
    </citation>
    <scope>NUCLEOTIDE SEQUENCE [LARGE SCALE GENOMIC DNA]</scope>
    <source>
        <tissue evidence="2">Leaf</tissue>
    </source>
</reference>
<protein>
    <recommendedName>
        <fullName evidence="1">Inhibitor I9 domain-containing protein</fullName>
    </recommendedName>
</protein>
<dbReference type="Pfam" id="PF05922">
    <property type="entry name" value="Inhibitor_I9"/>
    <property type="match status" value="1"/>
</dbReference>
<gene>
    <name evidence="2" type="ORF">HPP92_000001</name>
</gene>
<dbReference type="InterPro" id="IPR010259">
    <property type="entry name" value="S8pro/Inhibitor_I9"/>
</dbReference>
<dbReference type="Gene3D" id="3.30.70.80">
    <property type="entry name" value="Peptidase S8 propeptide/proteinase inhibitor I9"/>
    <property type="match status" value="1"/>
</dbReference>
<organism evidence="2 3">
    <name type="scientific">Vanilla planifolia</name>
    <name type="common">Vanilla</name>
    <dbReference type="NCBI Taxonomy" id="51239"/>
    <lineage>
        <taxon>Eukaryota</taxon>
        <taxon>Viridiplantae</taxon>
        <taxon>Streptophyta</taxon>
        <taxon>Embryophyta</taxon>
        <taxon>Tracheophyta</taxon>
        <taxon>Spermatophyta</taxon>
        <taxon>Magnoliopsida</taxon>
        <taxon>Liliopsida</taxon>
        <taxon>Asparagales</taxon>
        <taxon>Orchidaceae</taxon>
        <taxon>Vanilloideae</taxon>
        <taxon>Vanilleae</taxon>
        <taxon>Vanilla</taxon>
    </lineage>
</organism>
<sequence>MRRSKHICRRKPKQRLPGSHESFFHSYCSPPPPSRPSLNVTALPTNRKTFVPIGHDEGSHRIYIVHVTKPSDKKFHLFKQRKEWYMSYLPNTTLSSGWPRLVYAYRQVITGFAAWLTQEEVNAMTTMDGFLFSSQDDDLQPRTTYTYEFLGLTADGSRGMWYNSNYGAGQIIGVIDWGDAEPPFLC</sequence>
<evidence type="ECO:0000259" key="1">
    <source>
        <dbReference type="Pfam" id="PF05922"/>
    </source>
</evidence>